<dbReference type="FunFam" id="2.60.40.60:FF:000019">
    <property type="entry name" value="Cadherin 2"/>
    <property type="match status" value="1"/>
</dbReference>
<dbReference type="SMART" id="SM00112">
    <property type="entry name" value="CA"/>
    <property type="match status" value="4"/>
</dbReference>
<evidence type="ECO:0000256" key="17">
    <source>
        <dbReference type="SAM" id="Phobius"/>
    </source>
</evidence>
<dbReference type="Pfam" id="PF00028">
    <property type="entry name" value="Cadherin"/>
    <property type="match status" value="1"/>
</dbReference>
<evidence type="ECO:0000256" key="5">
    <source>
        <dbReference type="ARBA" id="ARBA00022692"/>
    </source>
</evidence>
<organism evidence="20 21">
    <name type="scientific">Oryzias melastigma</name>
    <name type="common">Marine medaka</name>
    <dbReference type="NCBI Taxonomy" id="30732"/>
    <lineage>
        <taxon>Eukaryota</taxon>
        <taxon>Metazoa</taxon>
        <taxon>Chordata</taxon>
        <taxon>Craniata</taxon>
        <taxon>Vertebrata</taxon>
        <taxon>Euteleostomi</taxon>
        <taxon>Actinopterygii</taxon>
        <taxon>Neopterygii</taxon>
        <taxon>Teleostei</taxon>
        <taxon>Neoteleostei</taxon>
        <taxon>Acanthomorphata</taxon>
        <taxon>Ovalentaria</taxon>
        <taxon>Atherinomorphae</taxon>
        <taxon>Beloniformes</taxon>
        <taxon>Adrianichthyidae</taxon>
        <taxon>Oryziinae</taxon>
        <taxon>Oryzias</taxon>
    </lineage>
</organism>
<dbReference type="PROSITE" id="PS00232">
    <property type="entry name" value="CADHERIN_1"/>
    <property type="match status" value="1"/>
</dbReference>
<dbReference type="InterPro" id="IPR020894">
    <property type="entry name" value="Cadherin_CS"/>
</dbReference>
<feature type="transmembrane region" description="Helical" evidence="17">
    <location>
        <begin position="589"/>
        <end position="613"/>
    </location>
</feature>
<evidence type="ECO:0000256" key="10">
    <source>
        <dbReference type="ARBA" id="ARBA00022889"/>
    </source>
</evidence>
<evidence type="ECO:0000256" key="15">
    <source>
        <dbReference type="RuleBase" id="RU003318"/>
    </source>
</evidence>
<dbReference type="PRINTS" id="PR00205">
    <property type="entry name" value="CADHERIN"/>
</dbReference>
<feature type="domain" description="Cadherin" evidence="19">
    <location>
        <begin position="143"/>
        <end position="253"/>
    </location>
</feature>
<keyword evidence="13" id="KW-0325">Glycoprotein</keyword>
<feature type="domain" description="Cadherin" evidence="19">
    <location>
        <begin position="63"/>
        <end position="142"/>
    </location>
</feature>
<keyword evidence="21" id="KW-1185">Reference proteome</keyword>
<evidence type="ECO:0000256" key="12">
    <source>
        <dbReference type="ARBA" id="ARBA00023136"/>
    </source>
</evidence>
<keyword evidence="7 18" id="KW-0732">Signal</keyword>
<dbReference type="Gene3D" id="2.60.40.60">
    <property type="entry name" value="Cadherins"/>
    <property type="match status" value="5"/>
</dbReference>
<dbReference type="Pfam" id="PF01049">
    <property type="entry name" value="CADH_Y-type_LIR"/>
    <property type="match status" value="1"/>
</dbReference>
<keyword evidence="11 17" id="KW-1133">Transmembrane helix</keyword>
<proteinExistence type="predicted"/>
<dbReference type="PROSITE" id="PS51257">
    <property type="entry name" value="PROKAR_LIPOPROTEIN"/>
    <property type="match status" value="1"/>
</dbReference>
<evidence type="ECO:0000256" key="18">
    <source>
        <dbReference type="SAM" id="SignalP"/>
    </source>
</evidence>
<dbReference type="Gene3D" id="4.10.900.10">
    <property type="entry name" value="TCF3-CBD (Catenin binding domain)"/>
    <property type="match status" value="1"/>
</dbReference>
<evidence type="ECO:0000313" key="21">
    <source>
        <dbReference type="Proteomes" id="UP000261560"/>
    </source>
</evidence>
<evidence type="ECO:0000259" key="19">
    <source>
        <dbReference type="PROSITE" id="PS50268"/>
    </source>
</evidence>
<dbReference type="GO" id="GO:0044331">
    <property type="term" value="P:cell-cell adhesion mediated by cadherin"/>
    <property type="evidence" value="ECO:0007669"/>
    <property type="project" value="TreeGrafter"/>
</dbReference>
<feature type="chain" id="PRO_5017394317" evidence="18">
    <location>
        <begin position="21"/>
        <end position="806"/>
    </location>
</feature>
<feature type="domain" description="Cadherin" evidence="19">
    <location>
        <begin position="387"/>
        <end position="482"/>
    </location>
</feature>
<dbReference type="GO" id="GO:0005737">
    <property type="term" value="C:cytoplasm"/>
    <property type="evidence" value="ECO:0007669"/>
    <property type="project" value="UniProtKB-SubCell"/>
</dbReference>
<evidence type="ECO:0000256" key="3">
    <source>
        <dbReference type="ARBA" id="ARBA00022475"/>
    </source>
</evidence>
<keyword evidence="3" id="KW-1003">Cell membrane</keyword>
<sequence length="806" mass="91100">MRIVFLFLLVGFSALASCDGCEESRSKRDLLIRTKRRWVLSTIEIDEEMKGDYPQFVSKMYNDKTQGKEFRFEISGLAVNLNYLTIDEKTGEVFVHKPIDREEYPCFHVIFDVYDTETNQKIDKELAFDVDVKDINDNPPTFMKIPKDFLVNESQPEGLLGVEVIGQDLDEKNSVNSTFNITVIKQDPLEPKIQAKWIDERIVHLNFTGCFDYDKAKQYQITLEAKDHGTPPLSSTAVITLNVGDTNTNMPVFKKREFQAEVHEMDLIPELFRFKVDDKDTPNTDGWRAKFFFISGNQKGNFKVETDPKTNEGVLSIVKKTNYDNTTLVELVIGVENIEPFTKCQNGKLIKNDSKLYADRIVVKVTMLDDNDPPEFHPPKAKVYENEESEPGRVIFTPKVVDPDSTSFRFQLVEDPADWVSVDEKTGEIKTTKKMDRESPFVDENDIYKIVIAAIDDGKPPATSYCTIDVQLRDINDNKPQLANSSLIMCGNKNKVIISVQDLDGEPYCGPFTFAFDNEEDEKQWKLDPTHGQQGGLVSLKPLPFGNYSVSLLIGDQQNNVGHQTLAVVVCDCGDTDKCRAKQPLSIDFGGPGVALIIAGFLLFLILLLIFFCDSGEKQLKDMTDEGTQTLIKYNQEGGGSACNAEPVYPTSTTAHDGIMQSNVMLKSNIPSEYHFNEEMYKSKNNMTISMNSHHQRDSYRSQEGRSMFSSMASNRMTSYRNKSLSHRYSSVRSDYNLTSRIERKLSMISKSDTDNAGDKTFGYSYEGTGSKCESLDKLSLSNLGDDFQFLDDLGPKFKTLADICQ</sequence>
<dbReference type="AlphaFoldDB" id="A0A3B3D7R4"/>
<reference evidence="20" key="2">
    <citation type="submission" date="2025-09" db="UniProtKB">
        <authorList>
            <consortium name="Ensembl"/>
        </authorList>
    </citation>
    <scope>IDENTIFICATION</scope>
</reference>
<evidence type="ECO:0000256" key="1">
    <source>
        <dbReference type="ARBA" id="ARBA00004251"/>
    </source>
</evidence>
<evidence type="ECO:0000256" key="13">
    <source>
        <dbReference type="ARBA" id="ARBA00023180"/>
    </source>
</evidence>
<dbReference type="InterPro" id="IPR002126">
    <property type="entry name" value="Cadherin-like_dom"/>
</dbReference>
<dbReference type="GO" id="GO:0016342">
    <property type="term" value="C:catenin complex"/>
    <property type="evidence" value="ECO:0007669"/>
    <property type="project" value="TreeGrafter"/>
</dbReference>
<dbReference type="FunFam" id="2.60.40.60:FF:000011">
    <property type="entry name" value="Cadherin 1"/>
    <property type="match status" value="1"/>
</dbReference>
<evidence type="ECO:0000256" key="7">
    <source>
        <dbReference type="ARBA" id="ARBA00022729"/>
    </source>
</evidence>
<accession>A0A3B3D7R4</accession>
<dbReference type="InterPro" id="IPR000233">
    <property type="entry name" value="Cadherin_Y-type_LIR"/>
</dbReference>
<dbReference type="SUPFAM" id="SSF49313">
    <property type="entry name" value="Cadherin-like"/>
    <property type="match status" value="5"/>
</dbReference>
<evidence type="ECO:0000256" key="11">
    <source>
        <dbReference type="ARBA" id="ARBA00022989"/>
    </source>
</evidence>
<dbReference type="GO" id="GO:0007043">
    <property type="term" value="P:cell-cell junction assembly"/>
    <property type="evidence" value="ECO:0007669"/>
    <property type="project" value="TreeGrafter"/>
</dbReference>
<dbReference type="PANTHER" id="PTHR24027:SF78">
    <property type="entry name" value="CADHERIN-LIKE PROTEIN 26"/>
    <property type="match status" value="1"/>
</dbReference>
<evidence type="ECO:0000256" key="8">
    <source>
        <dbReference type="ARBA" id="ARBA00022737"/>
    </source>
</evidence>
<dbReference type="InterPro" id="IPR039808">
    <property type="entry name" value="Cadherin"/>
</dbReference>
<dbReference type="GO" id="GO:0060027">
    <property type="term" value="P:convergent extension involved in gastrulation"/>
    <property type="evidence" value="ECO:0007669"/>
    <property type="project" value="UniProtKB-ARBA"/>
</dbReference>
<dbReference type="PaxDb" id="30732-ENSOMEP00000025886"/>
<evidence type="ECO:0000256" key="9">
    <source>
        <dbReference type="ARBA" id="ARBA00022837"/>
    </source>
</evidence>
<evidence type="ECO:0000256" key="4">
    <source>
        <dbReference type="ARBA" id="ARBA00022490"/>
    </source>
</evidence>
<evidence type="ECO:0000313" key="20">
    <source>
        <dbReference type="Ensembl" id="ENSOMEP00000025886.1"/>
    </source>
</evidence>
<dbReference type="OMA" id="MRSGSHP"/>
<dbReference type="GO" id="GO:0000902">
    <property type="term" value="P:cell morphogenesis"/>
    <property type="evidence" value="ECO:0007669"/>
    <property type="project" value="TreeGrafter"/>
</dbReference>
<dbReference type="GO" id="GO:0005509">
    <property type="term" value="F:calcium ion binding"/>
    <property type="evidence" value="ECO:0007669"/>
    <property type="project" value="UniProtKB-UniRule"/>
</dbReference>
<dbReference type="FunFam" id="2.60.40.60:FF:000095">
    <property type="entry name" value="Cadherin 13"/>
    <property type="match status" value="1"/>
</dbReference>
<evidence type="ECO:0000256" key="2">
    <source>
        <dbReference type="ARBA" id="ARBA00004496"/>
    </source>
</evidence>
<protein>
    <submittedName>
        <fullName evidence="20">Cadherin-like protein 26</fullName>
    </submittedName>
</protein>
<keyword evidence="4" id="KW-0963">Cytoplasm</keyword>
<dbReference type="CDD" id="cd11304">
    <property type="entry name" value="Cadherin_repeat"/>
    <property type="match status" value="3"/>
</dbReference>
<dbReference type="PANTHER" id="PTHR24027">
    <property type="entry name" value="CADHERIN-23"/>
    <property type="match status" value="1"/>
</dbReference>
<dbReference type="GeneTree" id="ENSGT00940000161589"/>
<evidence type="ECO:0000256" key="6">
    <source>
        <dbReference type="ARBA" id="ARBA00022723"/>
    </source>
</evidence>
<dbReference type="GO" id="GO:0007156">
    <property type="term" value="P:homophilic cell adhesion via plasma membrane adhesion molecules"/>
    <property type="evidence" value="ECO:0007669"/>
    <property type="project" value="InterPro"/>
</dbReference>
<reference evidence="20" key="1">
    <citation type="submission" date="2025-08" db="UniProtKB">
        <authorList>
            <consortium name="Ensembl"/>
        </authorList>
    </citation>
    <scope>IDENTIFICATION</scope>
</reference>
<keyword evidence="10 15" id="KW-0130">Cell adhesion</keyword>
<dbReference type="Ensembl" id="ENSOMET00000006006.1">
    <property type="protein sequence ID" value="ENSOMEP00000025886.1"/>
    <property type="gene ID" value="ENSOMEG00000007403.1"/>
</dbReference>
<dbReference type="GO" id="GO:0005912">
    <property type="term" value="C:adherens junction"/>
    <property type="evidence" value="ECO:0007669"/>
    <property type="project" value="TreeGrafter"/>
</dbReference>
<dbReference type="PROSITE" id="PS50268">
    <property type="entry name" value="CADHERIN_2"/>
    <property type="match status" value="4"/>
</dbReference>
<dbReference type="GO" id="GO:0016477">
    <property type="term" value="P:cell migration"/>
    <property type="evidence" value="ECO:0007669"/>
    <property type="project" value="TreeGrafter"/>
</dbReference>
<keyword evidence="9 14" id="KW-0106">Calcium</keyword>
<evidence type="ECO:0000256" key="16">
    <source>
        <dbReference type="RuleBase" id="RU004357"/>
    </source>
</evidence>
<dbReference type="GO" id="GO:0016339">
    <property type="term" value="P:calcium-dependent cell-cell adhesion via plasma membrane cell adhesion molecules"/>
    <property type="evidence" value="ECO:0007669"/>
    <property type="project" value="TreeGrafter"/>
</dbReference>
<dbReference type="STRING" id="30732.ENSOMEP00000025886"/>
<dbReference type="GO" id="GO:0045296">
    <property type="term" value="F:cadherin binding"/>
    <property type="evidence" value="ECO:0007669"/>
    <property type="project" value="TreeGrafter"/>
</dbReference>
<comment type="subcellular location">
    <subcellularLocation>
        <location evidence="1 15">Cell membrane</location>
        <topology evidence="1 15">Single-pass type I membrane protein</topology>
    </subcellularLocation>
    <subcellularLocation>
        <location evidence="2">Cytoplasm</location>
    </subcellularLocation>
</comment>
<dbReference type="GO" id="GO:0034332">
    <property type="term" value="P:adherens junction organization"/>
    <property type="evidence" value="ECO:0007669"/>
    <property type="project" value="TreeGrafter"/>
</dbReference>
<keyword evidence="8" id="KW-0677">Repeat</keyword>
<dbReference type="Proteomes" id="UP000261560">
    <property type="component" value="Unplaced"/>
</dbReference>
<dbReference type="InterPro" id="IPR015919">
    <property type="entry name" value="Cadherin-like_sf"/>
</dbReference>
<evidence type="ECO:0000256" key="14">
    <source>
        <dbReference type="PROSITE-ProRule" id="PRU00043"/>
    </source>
</evidence>
<keyword evidence="6" id="KW-0479">Metal-binding</keyword>
<dbReference type="InterPro" id="IPR027397">
    <property type="entry name" value="Catenin-bd_sf"/>
</dbReference>
<feature type="domain" description="Cadherin" evidence="19">
    <location>
        <begin position="254"/>
        <end position="376"/>
    </location>
</feature>
<dbReference type="OrthoDB" id="9045962at2759"/>
<feature type="signal peptide" evidence="18">
    <location>
        <begin position="1"/>
        <end position="20"/>
    </location>
</feature>
<dbReference type="GO" id="GO:0008013">
    <property type="term" value="F:beta-catenin binding"/>
    <property type="evidence" value="ECO:0007669"/>
    <property type="project" value="TreeGrafter"/>
</dbReference>
<name>A0A3B3D7R4_ORYME</name>
<keyword evidence="5 15" id="KW-0812">Transmembrane</keyword>
<keyword evidence="12 17" id="KW-0472">Membrane</keyword>
<comment type="function">
    <text evidence="16">Cadherins are calcium-dependent cell adhesion proteins.</text>
</comment>